<evidence type="ECO:0000256" key="14">
    <source>
        <dbReference type="ARBA" id="ARBA00037916"/>
    </source>
</evidence>
<comment type="pathway">
    <text evidence="14">Lipid metabolism; arachidonate metabolism.</text>
</comment>
<dbReference type="GO" id="GO:0004464">
    <property type="term" value="F:leukotriene-C4 synthase activity"/>
    <property type="evidence" value="ECO:0007669"/>
    <property type="project" value="UniProtKB-EC"/>
</dbReference>
<comment type="catalytic activity">
    <reaction evidence="16">
        <text>leukotriene C4 = leukotriene A4 + glutathione</text>
        <dbReference type="Rhea" id="RHEA:17617"/>
        <dbReference type="ChEBI" id="CHEBI:57463"/>
        <dbReference type="ChEBI" id="CHEBI:57925"/>
        <dbReference type="ChEBI" id="CHEBI:57973"/>
        <dbReference type="EC" id="4.4.1.20"/>
    </reaction>
    <physiologicalReaction direction="right-to-left" evidence="16">
        <dbReference type="Rhea" id="RHEA:17619"/>
    </physiologicalReaction>
</comment>
<dbReference type="InterPro" id="IPR023352">
    <property type="entry name" value="MAPEG-like_dom_sf"/>
</dbReference>
<evidence type="ECO:0000256" key="18">
    <source>
        <dbReference type="ARBA" id="ARBA00069748"/>
    </source>
</evidence>
<evidence type="ECO:0000256" key="12">
    <source>
        <dbReference type="ARBA" id="ARBA00023288"/>
    </source>
</evidence>
<evidence type="ECO:0000256" key="5">
    <source>
        <dbReference type="ARBA" id="ARBA00022989"/>
    </source>
</evidence>
<keyword evidence="2" id="KW-0808">Transferase</keyword>
<comment type="catalytic activity">
    <reaction evidence="17">
        <text>15-deoxy-Delta(12,14)-prostaglandin J2 + glutathione = 15-deoxy-Delta(12,14)-prostaglandin J2-S-(R)-glutathione</text>
        <dbReference type="Rhea" id="RHEA:75963"/>
        <dbReference type="ChEBI" id="CHEBI:57925"/>
        <dbReference type="ChEBI" id="CHEBI:85236"/>
        <dbReference type="ChEBI" id="CHEBI:194498"/>
    </reaction>
    <physiologicalReaction direction="left-to-right" evidence="17">
        <dbReference type="Rhea" id="RHEA:75964"/>
    </physiologicalReaction>
</comment>
<dbReference type="Pfam" id="PF01124">
    <property type="entry name" value="MAPEG"/>
    <property type="match status" value="1"/>
</dbReference>
<keyword evidence="11" id="KW-0456">Lyase</keyword>
<dbReference type="GO" id="GO:0004602">
    <property type="term" value="F:glutathione peroxidase activity"/>
    <property type="evidence" value="ECO:0007669"/>
    <property type="project" value="TreeGrafter"/>
</dbReference>
<dbReference type="GO" id="GO:0006629">
    <property type="term" value="P:lipid metabolic process"/>
    <property type="evidence" value="ECO:0007669"/>
    <property type="project" value="UniProtKB-KW"/>
</dbReference>
<keyword evidence="22" id="KW-1185">Reference proteome</keyword>
<evidence type="ECO:0000256" key="1">
    <source>
        <dbReference type="ARBA" id="ARBA00004374"/>
    </source>
</evidence>
<sequence length="145" mass="16515">MTGLEMLPKEYGYVVLIVALSGILNLWMVYQVVKARIKYNVRLPRLYALESENKDAKLFNCIQRGHQNTLEWMPLFLMLMAMGGIKHPIMSSVFGFIYVVARFFYFNGYSTGHPQKRLTVGVYNYMALVGLLLCTISCGLGFLLA</sequence>
<evidence type="ECO:0000256" key="8">
    <source>
        <dbReference type="ARBA" id="ARBA00023128"/>
    </source>
</evidence>
<evidence type="ECO:0000256" key="13">
    <source>
        <dbReference type="ARBA" id="ARBA00037884"/>
    </source>
</evidence>
<dbReference type="InterPro" id="IPR050997">
    <property type="entry name" value="MAPEG"/>
</dbReference>
<keyword evidence="8" id="KW-0496">Mitochondrion</keyword>
<keyword evidence="7" id="KW-0443">Lipid metabolism</keyword>
<keyword evidence="5" id="KW-1133">Transmembrane helix</keyword>
<dbReference type="InterPro" id="IPR001129">
    <property type="entry name" value="Membr-assoc_MAPEG"/>
</dbReference>
<evidence type="ECO:0000256" key="2">
    <source>
        <dbReference type="ARBA" id="ARBA00022679"/>
    </source>
</evidence>
<dbReference type="OrthoDB" id="410651at2759"/>
<comment type="pathway">
    <text evidence="13">Lipid metabolism; leukotriene C4 biosynthesis.</text>
</comment>
<dbReference type="GO" id="GO:0006691">
    <property type="term" value="P:leukotriene metabolic process"/>
    <property type="evidence" value="ECO:0007669"/>
    <property type="project" value="UniProtKB-ARBA"/>
</dbReference>
<evidence type="ECO:0000313" key="21">
    <source>
        <dbReference type="EMBL" id="WOG84418.1"/>
    </source>
</evidence>
<evidence type="ECO:0000256" key="9">
    <source>
        <dbReference type="ARBA" id="ARBA00023136"/>
    </source>
</evidence>
<dbReference type="Gene3D" id="1.20.120.550">
    <property type="entry name" value="Membrane associated eicosanoid/glutathione metabolism-like domain"/>
    <property type="match status" value="1"/>
</dbReference>
<dbReference type="SUPFAM" id="SSF161084">
    <property type="entry name" value="MAPEG domain-like"/>
    <property type="match status" value="1"/>
</dbReference>
<dbReference type="GO" id="GO:0005741">
    <property type="term" value="C:mitochondrial outer membrane"/>
    <property type="evidence" value="ECO:0007669"/>
    <property type="project" value="UniProtKB-SubCell"/>
</dbReference>
<proteinExistence type="predicted"/>
<protein>
    <recommendedName>
        <fullName evidence="18">Glutathione S-transferase 3, mitochondrial</fullName>
        <ecNumber evidence="15">4.4.1.20</ecNumber>
    </recommendedName>
    <alternativeName>
        <fullName evidence="19">Glutathione peroxidase MGST3</fullName>
    </alternativeName>
    <alternativeName>
        <fullName evidence="20">LTC4 synthase MGST3</fullName>
    </alternativeName>
</protein>
<evidence type="ECO:0000256" key="11">
    <source>
        <dbReference type="ARBA" id="ARBA00023239"/>
    </source>
</evidence>
<dbReference type="GO" id="GO:0005783">
    <property type="term" value="C:endoplasmic reticulum"/>
    <property type="evidence" value="ECO:0007669"/>
    <property type="project" value="TreeGrafter"/>
</dbReference>
<reference evidence="21" key="1">
    <citation type="journal article" date="2016" name="Nat. Genet.">
        <title>A high-quality carrot genome assembly provides new insights into carotenoid accumulation and asterid genome evolution.</title>
        <authorList>
            <person name="Iorizzo M."/>
            <person name="Ellison S."/>
            <person name="Senalik D."/>
            <person name="Zeng P."/>
            <person name="Satapoomin P."/>
            <person name="Huang J."/>
            <person name="Bowman M."/>
            <person name="Iovene M."/>
            <person name="Sanseverino W."/>
            <person name="Cavagnaro P."/>
            <person name="Yildiz M."/>
            <person name="Macko-Podgorni A."/>
            <person name="Moranska E."/>
            <person name="Grzebelus E."/>
            <person name="Grzebelus D."/>
            <person name="Ashrafi H."/>
            <person name="Zheng Z."/>
            <person name="Cheng S."/>
            <person name="Spooner D."/>
            <person name="Van Deynze A."/>
            <person name="Simon P."/>
        </authorList>
    </citation>
    <scope>NUCLEOTIDE SEQUENCE</scope>
    <source>
        <tissue evidence="21">Leaf</tissue>
    </source>
</reference>
<dbReference type="AlphaFoldDB" id="A0A166I4I9"/>
<keyword evidence="12" id="KW-0449">Lipoprotein</keyword>
<evidence type="ECO:0000313" key="22">
    <source>
        <dbReference type="Proteomes" id="UP000077755"/>
    </source>
</evidence>
<dbReference type="KEGG" id="dcr:108204909"/>
<evidence type="ECO:0000256" key="19">
    <source>
        <dbReference type="ARBA" id="ARBA00075145"/>
    </source>
</evidence>
<keyword evidence="10" id="KW-0564">Palmitate</keyword>
<name>A0A166I4I9_DAUCS</name>
<evidence type="ECO:0000256" key="6">
    <source>
        <dbReference type="ARBA" id="ARBA00023002"/>
    </source>
</evidence>
<organism evidence="21 22">
    <name type="scientific">Daucus carota subsp. sativus</name>
    <name type="common">Carrot</name>
    <dbReference type="NCBI Taxonomy" id="79200"/>
    <lineage>
        <taxon>Eukaryota</taxon>
        <taxon>Viridiplantae</taxon>
        <taxon>Streptophyta</taxon>
        <taxon>Embryophyta</taxon>
        <taxon>Tracheophyta</taxon>
        <taxon>Spermatophyta</taxon>
        <taxon>Magnoliopsida</taxon>
        <taxon>eudicotyledons</taxon>
        <taxon>Gunneridae</taxon>
        <taxon>Pentapetalae</taxon>
        <taxon>asterids</taxon>
        <taxon>campanulids</taxon>
        <taxon>Apiales</taxon>
        <taxon>Apiaceae</taxon>
        <taxon>Apioideae</taxon>
        <taxon>Scandiceae</taxon>
        <taxon>Daucinae</taxon>
        <taxon>Daucus</taxon>
        <taxon>Daucus sect. Daucus</taxon>
    </lineage>
</organism>
<keyword evidence="3" id="KW-0812">Transmembrane</keyword>
<evidence type="ECO:0000256" key="15">
    <source>
        <dbReference type="ARBA" id="ARBA00039056"/>
    </source>
</evidence>
<dbReference type="PANTHER" id="PTHR10250">
    <property type="entry name" value="MICROSOMAL GLUTATHIONE S-TRANSFERASE"/>
    <property type="match status" value="1"/>
</dbReference>
<reference evidence="21" key="2">
    <citation type="submission" date="2022-03" db="EMBL/GenBank/DDBJ databases">
        <title>Draft title - Genomic analysis of global carrot germplasm unveils the trajectory of domestication and the origin of high carotenoid orange carrot.</title>
        <authorList>
            <person name="Iorizzo M."/>
            <person name="Ellison S."/>
            <person name="Senalik D."/>
            <person name="Macko-Podgorni A."/>
            <person name="Grzebelus D."/>
            <person name="Bostan H."/>
            <person name="Rolling W."/>
            <person name="Curaba J."/>
            <person name="Simon P."/>
        </authorList>
    </citation>
    <scope>NUCLEOTIDE SEQUENCE</scope>
    <source>
        <tissue evidence="21">Leaf</tissue>
    </source>
</reference>
<dbReference type="OMA" id="FLMLMAM"/>
<evidence type="ECO:0000256" key="10">
    <source>
        <dbReference type="ARBA" id="ARBA00023139"/>
    </source>
</evidence>
<dbReference type="FunFam" id="1.20.120.550:FF:000004">
    <property type="entry name" value="Microsomal glutathione S-transferase 3"/>
    <property type="match status" value="1"/>
</dbReference>
<keyword evidence="6" id="KW-0560">Oxidoreductase</keyword>
<dbReference type="Gramene" id="KZN10738">
    <property type="protein sequence ID" value="KZN10738"/>
    <property type="gene ID" value="DCAR_003394"/>
</dbReference>
<keyword evidence="4" id="KW-1000">Mitochondrion outer membrane</keyword>
<evidence type="ECO:0000256" key="7">
    <source>
        <dbReference type="ARBA" id="ARBA00023098"/>
    </source>
</evidence>
<evidence type="ECO:0000256" key="4">
    <source>
        <dbReference type="ARBA" id="ARBA00022787"/>
    </source>
</evidence>
<gene>
    <name evidence="21" type="ORF">DCAR_0103601</name>
</gene>
<comment type="subcellular location">
    <subcellularLocation>
        <location evidence="1">Mitochondrion outer membrane</location>
        <topology evidence="1">Multi-pass membrane protein</topology>
    </subcellularLocation>
</comment>
<keyword evidence="9" id="KW-0472">Membrane</keyword>
<dbReference type="EC" id="4.4.1.20" evidence="15"/>
<evidence type="ECO:0000256" key="3">
    <source>
        <dbReference type="ARBA" id="ARBA00022692"/>
    </source>
</evidence>
<dbReference type="EMBL" id="CP093343">
    <property type="protein sequence ID" value="WOG84418.1"/>
    <property type="molecule type" value="Genomic_DNA"/>
</dbReference>
<evidence type="ECO:0000256" key="16">
    <source>
        <dbReference type="ARBA" id="ARBA00049298"/>
    </source>
</evidence>
<dbReference type="GO" id="GO:0004364">
    <property type="term" value="F:glutathione transferase activity"/>
    <property type="evidence" value="ECO:0007669"/>
    <property type="project" value="TreeGrafter"/>
</dbReference>
<evidence type="ECO:0000256" key="20">
    <source>
        <dbReference type="ARBA" id="ARBA00076908"/>
    </source>
</evidence>
<accession>A0A166I4I9</accession>
<dbReference type="Proteomes" id="UP000077755">
    <property type="component" value="Chromosome 1"/>
</dbReference>
<dbReference type="PANTHER" id="PTHR10250:SF22">
    <property type="entry name" value="MICROSOMAL GLUTATHIONE S-TRANSFERASE"/>
    <property type="match status" value="1"/>
</dbReference>
<dbReference type="GO" id="GO:0005635">
    <property type="term" value="C:nuclear envelope"/>
    <property type="evidence" value="ECO:0007669"/>
    <property type="project" value="TreeGrafter"/>
</dbReference>
<evidence type="ECO:0000256" key="17">
    <source>
        <dbReference type="ARBA" id="ARBA00051411"/>
    </source>
</evidence>